<dbReference type="GO" id="GO:0001764">
    <property type="term" value="P:neuron migration"/>
    <property type="evidence" value="ECO:0007669"/>
    <property type="project" value="InterPro"/>
</dbReference>
<dbReference type="PROSITE" id="PS00022">
    <property type="entry name" value="EGF_1"/>
    <property type="match status" value="1"/>
</dbReference>
<evidence type="ECO:0000256" key="2">
    <source>
        <dbReference type="ARBA" id="ARBA00022473"/>
    </source>
</evidence>
<dbReference type="AlphaFoldDB" id="A0A8C4QA32"/>
<keyword evidence="6" id="KW-0479">Metal-binding</keyword>
<dbReference type="Pfam" id="PF21471">
    <property type="entry name" value="Reelin_subrepeat-B"/>
    <property type="match status" value="2"/>
</dbReference>
<comment type="subcellular location">
    <subcellularLocation>
        <location evidence="1">Secreted</location>
        <location evidence="1">Extracellular space</location>
        <location evidence="1">Extracellular matrix</location>
    </subcellularLocation>
</comment>
<keyword evidence="16" id="KW-1015">Disulfide bond</keyword>
<evidence type="ECO:0000259" key="17">
    <source>
        <dbReference type="PROSITE" id="PS50026"/>
    </source>
</evidence>
<evidence type="ECO:0000256" key="6">
    <source>
        <dbReference type="ARBA" id="ARBA00022723"/>
    </source>
</evidence>
<keyword evidence="8" id="KW-0720">Serine protease</keyword>
<evidence type="ECO:0000256" key="15">
    <source>
        <dbReference type="ARBA" id="ARBA00046064"/>
    </source>
</evidence>
<proteinExistence type="inferred from homology"/>
<dbReference type="PANTHER" id="PTHR11841:SF1">
    <property type="entry name" value="REELIN"/>
    <property type="match status" value="1"/>
</dbReference>
<feature type="domain" description="EGF-like" evidence="17">
    <location>
        <begin position="98"/>
        <end position="130"/>
    </location>
</feature>
<dbReference type="Ensembl" id="ENSEBUT00000012937.1">
    <property type="protein sequence ID" value="ENSEBUP00000012362.1"/>
    <property type="gene ID" value="ENSEBUG00000007867.1"/>
</dbReference>
<evidence type="ECO:0000256" key="1">
    <source>
        <dbReference type="ARBA" id="ARBA00004498"/>
    </source>
</evidence>
<accession>A0A8C4QA32</accession>
<dbReference type="CDD" id="cd00054">
    <property type="entry name" value="EGF_CA"/>
    <property type="match status" value="1"/>
</dbReference>
<dbReference type="GO" id="GO:0007417">
    <property type="term" value="P:central nervous system development"/>
    <property type="evidence" value="ECO:0007669"/>
    <property type="project" value="InterPro"/>
</dbReference>
<evidence type="ECO:0000256" key="10">
    <source>
        <dbReference type="ARBA" id="ARBA00022837"/>
    </source>
</evidence>
<evidence type="ECO:0000256" key="3">
    <source>
        <dbReference type="ARBA" id="ARBA00022525"/>
    </source>
</evidence>
<evidence type="ECO:0000256" key="11">
    <source>
        <dbReference type="ARBA" id="ARBA00022889"/>
    </source>
</evidence>
<feature type="disulfide bond" evidence="16">
    <location>
        <begin position="102"/>
        <end position="112"/>
    </location>
</feature>
<sequence length="369" mass="41336">MEGSAANPVHLEFSRDFGASWHPVQPQCQARWQDSPLCSTPLQPSSKYYMGSASGWWREVIHVGRLQLCGLVRFRWYQGFYPPGMPPLVTWAIDNIYIGPQCEAMCSHHGMCINGSLCICDKGYSGMTCEEGPTQPNFLVEDFEGMPSSNKFLMWSGGKPSRHCGLLLSGSSLYFGENGLRMLVTADLDLSHARFLQFFLRLGCSKAAPNAQTQPLLLQFSTDGGQTWTLLQELCFLNMSHRVHYVALEIPLKAAGPTTRLRWWHPSRDGYFHDPWAIDQIVVGGSTSGLRELEDNFSTLDDHRWLLHPGASISTLCRASSNGLAFINKTVWRYAVTSDLPIDKDSFLQFDFVADCDSKTFCYCELSGC</sequence>
<comment type="similarity">
    <text evidence="12">Belongs to the reelin family.</text>
</comment>
<dbReference type="GeneTree" id="ENSGT00580000081623"/>
<keyword evidence="2" id="KW-0217">Developmental protein</keyword>
<dbReference type="InterPro" id="IPR034968">
    <property type="entry name" value="Reelin"/>
</dbReference>
<evidence type="ECO:0000256" key="4">
    <source>
        <dbReference type="ARBA" id="ARBA00022530"/>
    </source>
</evidence>
<dbReference type="GO" id="GO:0005615">
    <property type="term" value="C:extracellular space"/>
    <property type="evidence" value="ECO:0007669"/>
    <property type="project" value="TreeGrafter"/>
</dbReference>
<keyword evidence="11" id="KW-0130">Cell adhesion</keyword>
<dbReference type="GO" id="GO:0007155">
    <property type="term" value="P:cell adhesion"/>
    <property type="evidence" value="ECO:0007669"/>
    <property type="project" value="UniProtKB-KW"/>
</dbReference>
<dbReference type="InterPro" id="IPR036278">
    <property type="entry name" value="Sialidase_sf"/>
</dbReference>
<comment type="function">
    <text evidence="15">Extracellular matrix serine protease secreted by pioneer neurons that plays a role in layering of neurons in the cerebral cortex and cerebellum by coordinating cell positioning during neurodevelopment. Regulates microtubule function in neurons and neuronal migration. Binding to the extracellular domains of lipoprotein receptors VLDLR and LRP8/APOER2 induces tyrosine phosphorylation of DAB1 and modulation of TAU phosphorylation. Affects migration of sympathetic preganglionic neurons in the spinal cord, where it seems to act as a barrier to neuronal migration. Enzymatic activity is important for the modulation of cell adhesion.</text>
</comment>
<name>A0A8C4QA32_EPTBU</name>
<dbReference type="GO" id="GO:0046872">
    <property type="term" value="F:metal ion binding"/>
    <property type="evidence" value="ECO:0007669"/>
    <property type="project" value="UniProtKB-KW"/>
</dbReference>
<keyword evidence="16" id="KW-0245">EGF-like domain</keyword>
<evidence type="ECO:0000256" key="9">
    <source>
        <dbReference type="ARBA" id="ARBA00022833"/>
    </source>
</evidence>
<protein>
    <recommendedName>
        <fullName evidence="13">Reelin</fullName>
    </recommendedName>
</protein>
<organism evidence="18 19">
    <name type="scientific">Eptatretus burgeri</name>
    <name type="common">Inshore hagfish</name>
    <dbReference type="NCBI Taxonomy" id="7764"/>
    <lineage>
        <taxon>Eukaryota</taxon>
        <taxon>Metazoa</taxon>
        <taxon>Chordata</taxon>
        <taxon>Craniata</taxon>
        <taxon>Vertebrata</taxon>
        <taxon>Cyclostomata</taxon>
        <taxon>Myxini</taxon>
        <taxon>Myxiniformes</taxon>
        <taxon>Myxinidae</taxon>
        <taxon>Eptatretinae</taxon>
        <taxon>Eptatretus</taxon>
    </lineage>
</organism>
<dbReference type="Gene3D" id="2.60.120.260">
    <property type="entry name" value="Galactose-binding domain-like"/>
    <property type="match status" value="3"/>
</dbReference>
<evidence type="ECO:0000256" key="5">
    <source>
        <dbReference type="ARBA" id="ARBA00022670"/>
    </source>
</evidence>
<evidence type="ECO:0000256" key="16">
    <source>
        <dbReference type="PROSITE-ProRule" id="PRU00076"/>
    </source>
</evidence>
<keyword evidence="4" id="KW-0272">Extracellular matrix</keyword>
<dbReference type="GO" id="GO:0070325">
    <property type="term" value="F:lipoprotein particle receptor binding"/>
    <property type="evidence" value="ECO:0007669"/>
    <property type="project" value="InterPro"/>
</dbReference>
<evidence type="ECO:0000256" key="13">
    <source>
        <dbReference type="ARBA" id="ARBA00023900"/>
    </source>
</evidence>
<comment type="caution">
    <text evidence="16">Lacks conserved residue(s) required for the propagation of feature annotation.</text>
</comment>
<evidence type="ECO:0000256" key="14">
    <source>
        <dbReference type="ARBA" id="ARBA00044961"/>
    </source>
</evidence>
<dbReference type="PROSITE" id="PS01186">
    <property type="entry name" value="EGF_2"/>
    <property type="match status" value="1"/>
</dbReference>
<evidence type="ECO:0000313" key="18">
    <source>
        <dbReference type="Ensembl" id="ENSEBUP00000012362.1"/>
    </source>
</evidence>
<keyword evidence="19" id="KW-1185">Reference proteome</keyword>
<keyword evidence="9" id="KW-0862">Zinc</keyword>
<evidence type="ECO:0000256" key="8">
    <source>
        <dbReference type="ARBA" id="ARBA00022825"/>
    </source>
</evidence>
<dbReference type="GO" id="GO:0008236">
    <property type="term" value="F:serine-type peptidase activity"/>
    <property type="evidence" value="ECO:0007669"/>
    <property type="project" value="UniProtKB-KW"/>
</dbReference>
<dbReference type="SUPFAM" id="SSF50939">
    <property type="entry name" value="Sialidases"/>
    <property type="match status" value="1"/>
</dbReference>
<keyword evidence="10" id="KW-0106">Calcium</keyword>
<feature type="disulfide bond" evidence="16">
    <location>
        <begin position="120"/>
        <end position="129"/>
    </location>
</feature>
<dbReference type="PROSITE" id="PS50026">
    <property type="entry name" value="EGF_3"/>
    <property type="match status" value="1"/>
</dbReference>
<evidence type="ECO:0000256" key="7">
    <source>
        <dbReference type="ARBA" id="ARBA00022801"/>
    </source>
</evidence>
<dbReference type="InterPro" id="IPR049419">
    <property type="entry name" value="Reelin_subrepeat-B"/>
</dbReference>
<evidence type="ECO:0000256" key="12">
    <source>
        <dbReference type="ARBA" id="ARBA00023773"/>
    </source>
</evidence>
<evidence type="ECO:0000313" key="19">
    <source>
        <dbReference type="Proteomes" id="UP000694388"/>
    </source>
</evidence>
<dbReference type="Ensembl" id="ENSEBUT00000012923.1">
    <property type="protein sequence ID" value="ENSEBUP00000012347.1"/>
    <property type="gene ID" value="ENSEBUG00000007867.1"/>
</dbReference>
<comment type="subunit">
    <text evidence="14">Oligomer of disulfide-linked homodimers.</text>
</comment>
<keyword evidence="7" id="KW-0378">Hydrolase</keyword>
<reference evidence="18" key="1">
    <citation type="submission" date="2025-05" db="UniProtKB">
        <authorList>
            <consortium name="Ensembl"/>
        </authorList>
    </citation>
    <scope>IDENTIFICATION</scope>
</reference>
<dbReference type="InterPro" id="IPR000742">
    <property type="entry name" value="EGF"/>
</dbReference>
<keyword evidence="5" id="KW-0645">Protease</keyword>
<keyword evidence="3" id="KW-0964">Secreted</keyword>
<dbReference type="PANTHER" id="PTHR11841">
    <property type="entry name" value="REELIN"/>
    <property type="match status" value="1"/>
</dbReference>
<dbReference type="Proteomes" id="UP000694388">
    <property type="component" value="Unplaced"/>
</dbReference>
<dbReference type="GO" id="GO:0043005">
    <property type="term" value="C:neuron projection"/>
    <property type="evidence" value="ECO:0007669"/>
    <property type="project" value="TreeGrafter"/>
</dbReference>
<dbReference type="GO" id="GO:0006508">
    <property type="term" value="P:proteolysis"/>
    <property type="evidence" value="ECO:0007669"/>
    <property type="project" value="UniProtKB-KW"/>
</dbReference>